<evidence type="ECO:0000313" key="2">
    <source>
        <dbReference type="EMBL" id="GES28352.1"/>
    </source>
</evidence>
<dbReference type="InterPro" id="IPR021224">
    <property type="entry name" value="DUF2690"/>
</dbReference>
<dbReference type="GeneID" id="96749268"/>
<keyword evidence="1" id="KW-0732">Signal</keyword>
<protein>
    <recommendedName>
        <fullName evidence="4">DUF2690 domain-containing protein</fullName>
    </recommendedName>
</protein>
<keyword evidence="3" id="KW-1185">Reference proteome</keyword>
<proteinExistence type="predicted"/>
<feature type="chain" id="PRO_5023909543" description="DUF2690 domain-containing protein" evidence="1">
    <location>
        <begin position="28"/>
        <end position="151"/>
    </location>
</feature>
<gene>
    <name evidence="2" type="ORF">San01_08390</name>
</gene>
<feature type="signal peptide" evidence="1">
    <location>
        <begin position="1"/>
        <end position="27"/>
    </location>
</feature>
<evidence type="ECO:0000256" key="1">
    <source>
        <dbReference type="SAM" id="SignalP"/>
    </source>
</evidence>
<evidence type="ECO:0008006" key="4">
    <source>
        <dbReference type="Google" id="ProtNLM"/>
    </source>
</evidence>
<dbReference type="Pfam" id="PF10901">
    <property type="entry name" value="DUF2690"/>
    <property type="match status" value="1"/>
</dbReference>
<dbReference type="Proteomes" id="UP000325598">
    <property type="component" value="Unassembled WGS sequence"/>
</dbReference>
<dbReference type="AlphaFoldDB" id="A0A5J4L815"/>
<name>A0A5J4L815_9ACTN</name>
<organism evidence="2 3">
    <name type="scientific">Streptomyces angustmyceticus</name>
    <dbReference type="NCBI Taxonomy" id="285578"/>
    <lineage>
        <taxon>Bacteria</taxon>
        <taxon>Bacillati</taxon>
        <taxon>Actinomycetota</taxon>
        <taxon>Actinomycetes</taxon>
        <taxon>Kitasatosporales</taxon>
        <taxon>Streptomycetaceae</taxon>
        <taxon>Streptomyces</taxon>
    </lineage>
</organism>
<evidence type="ECO:0000313" key="3">
    <source>
        <dbReference type="Proteomes" id="UP000325598"/>
    </source>
</evidence>
<dbReference type="OrthoDB" id="2863790at2"/>
<accession>A0A5J4L815</accession>
<comment type="caution">
    <text evidence="2">The sequence shown here is derived from an EMBL/GenBank/DDBJ whole genome shotgun (WGS) entry which is preliminary data.</text>
</comment>
<dbReference type="RefSeq" id="WP_086721629.1">
    <property type="nucleotide sequence ID" value="NZ_BLAG01000004.1"/>
</dbReference>
<dbReference type="EMBL" id="BLAG01000004">
    <property type="protein sequence ID" value="GES28352.1"/>
    <property type="molecule type" value="Genomic_DNA"/>
</dbReference>
<sequence>MRTVVRLAAGAAASLLLTLSGTVPGNAAPTVATATATAHCTGSGCAGRNPVGTGCDRQARTVRRSAEIGPLVELRYSAACRAAWVRVTHARGGDRIEARNKGGACRPTSCYARTVAPGHSSVYTAMVNDKGIRAWGCLQRRNGNVVCTEAY</sequence>
<reference evidence="2 3" key="1">
    <citation type="submission" date="2019-10" db="EMBL/GenBank/DDBJ databases">
        <title>Whole genome shotgun sequence of Streptomyces angustmyceticus NBRC 3934.</title>
        <authorList>
            <person name="Hosoyama A."/>
            <person name="Ichikawa N."/>
            <person name="Kimura A."/>
            <person name="Kitahashi Y."/>
            <person name="Komaki H."/>
            <person name="Uohara A."/>
        </authorList>
    </citation>
    <scope>NUCLEOTIDE SEQUENCE [LARGE SCALE GENOMIC DNA]</scope>
    <source>
        <strain evidence="2 3">NBRC 3934</strain>
    </source>
</reference>